<keyword evidence="15" id="KW-1185">Reference proteome</keyword>
<dbReference type="PRINTS" id="PR00984">
    <property type="entry name" value="TRNASYNTHILE"/>
</dbReference>
<accession>A0AAD5KY10</accession>
<dbReference type="PROSITE" id="PS00178">
    <property type="entry name" value="AA_TRNA_LIGASE_I"/>
    <property type="match status" value="1"/>
</dbReference>
<evidence type="ECO:0000256" key="1">
    <source>
        <dbReference type="ARBA" id="ARBA00004173"/>
    </source>
</evidence>
<keyword evidence="4 11" id="KW-0436">Ligase</keyword>
<evidence type="ECO:0000256" key="11">
    <source>
        <dbReference type="RuleBase" id="RU363035"/>
    </source>
</evidence>
<dbReference type="InterPro" id="IPR009008">
    <property type="entry name" value="Val/Leu/Ile-tRNA-synth_edit"/>
</dbReference>
<dbReference type="GO" id="GO:0032543">
    <property type="term" value="P:mitochondrial translation"/>
    <property type="evidence" value="ECO:0007669"/>
    <property type="project" value="TreeGrafter"/>
</dbReference>
<dbReference type="GO" id="GO:0002161">
    <property type="term" value="F:aminoacyl-tRNA deacylase activity"/>
    <property type="evidence" value="ECO:0007669"/>
    <property type="project" value="InterPro"/>
</dbReference>
<dbReference type="Gene3D" id="1.10.730.20">
    <property type="match status" value="1"/>
</dbReference>
<evidence type="ECO:0000256" key="8">
    <source>
        <dbReference type="ARBA" id="ARBA00023146"/>
    </source>
</evidence>
<dbReference type="CDD" id="cd00818">
    <property type="entry name" value="IleRS_core"/>
    <property type="match status" value="1"/>
</dbReference>
<dbReference type="InterPro" id="IPR033708">
    <property type="entry name" value="Anticodon_Ile_BEm"/>
</dbReference>
<reference evidence="14 15" key="1">
    <citation type="submission" date="2022-05" db="EMBL/GenBank/DDBJ databases">
        <title>A multi-omics perspective on studying reproductive biology in Daphnia sinensis.</title>
        <authorList>
            <person name="Jia J."/>
        </authorList>
    </citation>
    <scope>NUCLEOTIDE SEQUENCE [LARGE SCALE GENOMIC DNA]</scope>
    <source>
        <strain evidence="14 15">WSL</strain>
    </source>
</reference>
<dbReference type="FunFam" id="3.40.50.620:FF:000111">
    <property type="entry name" value="Mitochondrial isoleucyl-tRNA synthetase"/>
    <property type="match status" value="1"/>
</dbReference>
<dbReference type="PANTHER" id="PTHR42765">
    <property type="entry name" value="SOLEUCYL-TRNA SYNTHETASE"/>
    <property type="match status" value="1"/>
</dbReference>
<proteinExistence type="inferred from homology"/>
<evidence type="ECO:0000256" key="3">
    <source>
        <dbReference type="ARBA" id="ARBA00013165"/>
    </source>
</evidence>
<dbReference type="InterPro" id="IPR002301">
    <property type="entry name" value="Ile-tRNA-ligase"/>
</dbReference>
<comment type="caution">
    <text evidence="14">The sequence shown here is derived from an EMBL/GenBank/DDBJ whole genome shotgun (WGS) entry which is preliminary data.</text>
</comment>
<evidence type="ECO:0000256" key="6">
    <source>
        <dbReference type="ARBA" id="ARBA00022840"/>
    </source>
</evidence>
<keyword evidence="7 11" id="KW-0648">Protein biosynthesis</keyword>
<evidence type="ECO:0000256" key="10">
    <source>
        <dbReference type="ARBA" id="ARBA00048359"/>
    </source>
</evidence>
<evidence type="ECO:0000259" key="13">
    <source>
        <dbReference type="Pfam" id="PF08264"/>
    </source>
</evidence>
<organism evidence="14 15">
    <name type="scientific">Daphnia sinensis</name>
    <dbReference type="NCBI Taxonomy" id="1820382"/>
    <lineage>
        <taxon>Eukaryota</taxon>
        <taxon>Metazoa</taxon>
        <taxon>Ecdysozoa</taxon>
        <taxon>Arthropoda</taxon>
        <taxon>Crustacea</taxon>
        <taxon>Branchiopoda</taxon>
        <taxon>Diplostraca</taxon>
        <taxon>Cladocera</taxon>
        <taxon>Anomopoda</taxon>
        <taxon>Daphniidae</taxon>
        <taxon>Daphnia</taxon>
        <taxon>Daphnia similis group</taxon>
    </lineage>
</organism>
<dbReference type="InterPro" id="IPR002300">
    <property type="entry name" value="aa-tRNA-synth_Ia"/>
</dbReference>
<comment type="subcellular location">
    <subcellularLocation>
        <location evidence="1">Mitochondrion</location>
    </subcellularLocation>
</comment>
<dbReference type="PANTHER" id="PTHR42765:SF1">
    <property type="entry name" value="ISOLEUCINE--TRNA LIGASE, MITOCHONDRIAL"/>
    <property type="match status" value="1"/>
</dbReference>
<dbReference type="EMBL" id="WJBH02000010">
    <property type="protein sequence ID" value="KAI9552206.1"/>
    <property type="molecule type" value="Genomic_DNA"/>
</dbReference>
<dbReference type="GO" id="GO:0004822">
    <property type="term" value="F:isoleucine-tRNA ligase activity"/>
    <property type="evidence" value="ECO:0007669"/>
    <property type="project" value="UniProtKB-EC"/>
</dbReference>
<dbReference type="FunFam" id="3.90.740.10:FF:000009">
    <property type="entry name" value="Isoleucyl-tRNA synthetase 2, mitochondrial"/>
    <property type="match status" value="1"/>
</dbReference>
<dbReference type="SUPFAM" id="SSF50677">
    <property type="entry name" value="ValRS/IleRS/LeuRS editing domain"/>
    <property type="match status" value="1"/>
</dbReference>
<dbReference type="GO" id="GO:0006428">
    <property type="term" value="P:isoleucyl-tRNA aminoacylation"/>
    <property type="evidence" value="ECO:0007669"/>
    <property type="project" value="InterPro"/>
</dbReference>
<dbReference type="SUPFAM" id="SSF47323">
    <property type="entry name" value="Anticodon-binding domain of a subclass of class I aminoacyl-tRNA synthetases"/>
    <property type="match status" value="1"/>
</dbReference>
<keyword evidence="5 11" id="KW-0547">Nucleotide-binding</keyword>
<gene>
    <name evidence="14" type="ORF">GHT06_022546</name>
</gene>
<dbReference type="InterPro" id="IPR050081">
    <property type="entry name" value="Ile-tRNA_ligase"/>
</dbReference>
<dbReference type="GO" id="GO:0000049">
    <property type="term" value="F:tRNA binding"/>
    <property type="evidence" value="ECO:0007669"/>
    <property type="project" value="InterPro"/>
</dbReference>
<evidence type="ECO:0000313" key="14">
    <source>
        <dbReference type="EMBL" id="KAI9552206.1"/>
    </source>
</evidence>
<evidence type="ECO:0000256" key="5">
    <source>
        <dbReference type="ARBA" id="ARBA00022741"/>
    </source>
</evidence>
<feature type="domain" description="Methionyl/Valyl/Leucyl/Isoleucyl-tRNA synthetase anticodon-binding" evidence="13">
    <location>
        <begin position="724"/>
        <end position="823"/>
    </location>
</feature>
<dbReference type="InterPro" id="IPR001412">
    <property type="entry name" value="aa-tRNA-synth_I_CS"/>
</dbReference>
<dbReference type="InterPro" id="IPR013155">
    <property type="entry name" value="M/V/L/I-tRNA-synth_anticd-bd"/>
</dbReference>
<dbReference type="InterPro" id="IPR014729">
    <property type="entry name" value="Rossmann-like_a/b/a_fold"/>
</dbReference>
<dbReference type="Proteomes" id="UP000820818">
    <property type="component" value="Linkage Group LG10"/>
</dbReference>
<dbReference type="SUPFAM" id="SSF52374">
    <property type="entry name" value="Nucleotidylyl transferase"/>
    <property type="match status" value="1"/>
</dbReference>
<keyword evidence="8 11" id="KW-0030">Aminoacyl-tRNA synthetase</keyword>
<evidence type="ECO:0000256" key="2">
    <source>
        <dbReference type="ARBA" id="ARBA00005594"/>
    </source>
</evidence>
<keyword evidence="6 11" id="KW-0067">ATP-binding</keyword>
<dbReference type="InterPro" id="IPR009080">
    <property type="entry name" value="tRNAsynth_Ia_anticodon-bd"/>
</dbReference>
<dbReference type="GO" id="GO:0005524">
    <property type="term" value="F:ATP binding"/>
    <property type="evidence" value="ECO:0007669"/>
    <property type="project" value="UniProtKB-KW"/>
</dbReference>
<dbReference type="AlphaFoldDB" id="A0AAD5KY10"/>
<protein>
    <recommendedName>
        <fullName evidence="3">isoleucine--tRNA ligase</fullName>
        <ecNumber evidence="3">6.1.1.5</ecNumber>
    </recommendedName>
    <alternativeName>
        <fullName evidence="9">Isoleucyl-tRNA synthetase</fullName>
    </alternativeName>
</protein>
<dbReference type="CDD" id="cd07960">
    <property type="entry name" value="Anticodon_Ia_Ile_BEm"/>
    <property type="match status" value="1"/>
</dbReference>
<evidence type="ECO:0000256" key="4">
    <source>
        <dbReference type="ARBA" id="ARBA00022598"/>
    </source>
</evidence>
<dbReference type="GO" id="GO:0005739">
    <property type="term" value="C:mitochondrion"/>
    <property type="evidence" value="ECO:0007669"/>
    <property type="project" value="UniProtKB-SubCell"/>
</dbReference>
<comment type="similarity">
    <text evidence="2 11">Belongs to the class-I aminoacyl-tRNA synthetase family.</text>
</comment>
<dbReference type="Gene3D" id="3.40.50.620">
    <property type="entry name" value="HUPs"/>
    <property type="match status" value="2"/>
</dbReference>
<dbReference type="Gene3D" id="3.90.740.10">
    <property type="entry name" value="Valyl/Leucyl/Isoleucyl-tRNA synthetase, editing domain"/>
    <property type="match status" value="1"/>
</dbReference>
<evidence type="ECO:0000259" key="12">
    <source>
        <dbReference type="Pfam" id="PF00133"/>
    </source>
</evidence>
<dbReference type="Pfam" id="PF08264">
    <property type="entry name" value="Anticodon_1"/>
    <property type="match status" value="1"/>
</dbReference>
<feature type="domain" description="Aminoacyl-tRNA synthetase class Ia" evidence="12">
    <location>
        <begin position="63"/>
        <end position="670"/>
    </location>
</feature>
<evidence type="ECO:0000313" key="15">
    <source>
        <dbReference type="Proteomes" id="UP000820818"/>
    </source>
</evidence>
<name>A0AAD5KY10_9CRUS</name>
<sequence length="978" mass="111265">MNNHGCCGLRISLQAMNTFLCVISRKPFSSSVLLPKTSFPLRVSSKQRKERDLWIMKTASFDQLYQWQRNNLQAEDEFVLHDGPPYANGKPHMGHALNKILKDILLRYNLLSGKVVHYIPGWDCHGLPIELKALETYDTQKSSVLEIRQKAKIFALDTIKCQKAAFSRWGVLADWNNNCYFTFSPRYITSQLKMFCDLYDKGLVYRDYKPVYWSPSARTALAESELEYNVNHVSTSVYLRLALHAPLPECIINASKNTPVYLVVWTTTPWTLPANQAVCFHPDIKYCLVRCKSNVEHEYMVIALELHQSLQQLWSCDLTVIKEFYGKALNGHFYLHPIQKTKKMPLLPSEHVTVKKGTGLVHTAPAHGPEDFLVALEHKLPILNLVDEEGRYSADAGSDLAGNSVLDKGQDVVLRLLGSDVIFLENFRHSYPYDWRTKQPVILRASLQWFVDTEKIKTAAIEAMKRVAVVPANFEKTMLNQLASRPYWCISRQRSWGVPIPVFYDSSLPTKNAILHRGVVERLCELIMKNGIDQWWLQSAEDLIGSEIMRELQLLPGHVFKGMDIMDIWFDSGASWNSVLPKGKQADFYLEGIDQFGGWFQSSLLTSVACRDHAPYKNIFVHGFVLDHEGRKMSKSLGNVMDPLSVVDGDGNQPAVGIDALRWWVASHVSGNGSNVSVSNQLIQQASDDVQKIRSVIRFILGNLHGVTAFQLQQTNLKNLGFVDLYMLHLLTDFVETTFSAYRELNFRKVTSLLSYFVSNNVSAFYCNIVRGRLYCDSMMGTKRLSALYVLSEILDQVTLMTAPILPHLTEEIEIYHPWRSDKGGLFRNRRFTNLKKFESPDVFECIKPSLSIRNAINKSIGQLNTQEWDVEITAFDSRDLQVLRKLQLEERDENSELCELLQVSTVTLLGKSVTHPDAEEQQNVFVNEENLKKTECHCSGPIQITLSKTKLAACPRCRRYTSSDGKLCHLCLVVAAE</sequence>
<evidence type="ECO:0000256" key="9">
    <source>
        <dbReference type="ARBA" id="ARBA00032665"/>
    </source>
</evidence>
<dbReference type="NCBIfam" id="TIGR00392">
    <property type="entry name" value="ileS"/>
    <property type="match status" value="1"/>
</dbReference>
<comment type="catalytic activity">
    <reaction evidence="10">
        <text>tRNA(Ile) + L-isoleucine + ATP = L-isoleucyl-tRNA(Ile) + AMP + diphosphate</text>
        <dbReference type="Rhea" id="RHEA:11060"/>
        <dbReference type="Rhea" id="RHEA-COMP:9666"/>
        <dbReference type="Rhea" id="RHEA-COMP:9695"/>
        <dbReference type="ChEBI" id="CHEBI:30616"/>
        <dbReference type="ChEBI" id="CHEBI:33019"/>
        <dbReference type="ChEBI" id="CHEBI:58045"/>
        <dbReference type="ChEBI" id="CHEBI:78442"/>
        <dbReference type="ChEBI" id="CHEBI:78528"/>
        <dbReference type="ChEBI" id="CHEBI:456215"/>
        <dbReference type="EC" id="6.1.1.5"/>
    </reaction>
</comment>
<dbReference type="Pfam" id="PF00133">
    <property type="entry name" value="tRNA-synt_1"/>
    <property type="match status" value="1"/>
</dbReference>
<dbReference type="EC" id="6.1.1.5" evidence="3"/>
<evidence type="ECO:0000256" key="7">
    <source>
        <dbReference type="ARBA" id="ARBA00022917"/>
    </source>
</evidence>